<dbReference type="CDD" id="cd16926">
    <property type="entry name" value="HATPase_MutL-MLH-PMS-like"/>
    <property type="match status" value="1"/>
</dbReference>
<comment type="caution">
    <text evidence="8">The sequence shown here is derived from an EMBL/GenBank/DDBJ whole genome shotgun (WGS) entry which is preliminary data.</text>
</comment>
<dbReference type="HAMAP" id="MF_00149">
    <property type="entry name" value="DNA_mis_repair"/>
    <property type="match status" value="1"/>
</dbReference>
<dbReference type="FunFam" id="3.30.565.10:FF:000003">
    <property type="entry name" value="DNA mismatch repair endonuclease MutL"/>
    <property type="match status" value="1"/>
</dbReference>
<feature type="domain" description="MutL C-terminal dimerisation" evidence="6">
    <location>
        <begin position="419"/>
        <end position="561"/>
    </location>
</feature>
<dbReference type="Gene3D" id="3.30.1540.20">
    <property type="entry name" value="MutL, C-terminal domain, dimerisation subdomain"/>
    <property type="match status" value="1"/>
</dbReference>
<dbReference type="Pfam" id="PF08676">
    <property type="entry name" value="MutL_C"/>
    <property type="match status" value="1"/>
</dbReference>
<evidence type="ECO:0000256" key="2">
    <source>
        <dbReference type="ARBA" id="ARBA00021975"/>
    </source>
</evidence>
<dbReference type="SMART" id="SM01340">
    <property type="entry name" value="DNA_mis_repair"/>
    <property type="match status" value="1"/>
</dbReference>
<dbReference type="GO" id="GO:0032300">
    <property type="term" value="C:mismatch repair complex"/>
    <property type="evidence" value="ECO:0007669"/>
    <property type="project" value="InterPro"/>
</dbReference>
<dbReference type="SMART" id="SM00853">
    <property type="entry name" value="MutL_C"/>
    <property type="match status" value="1"/>
</dbReference>
<dbReference type="InterPro" id="IPR037198">
    <property type="entry name" value="MutL_C_sf"/>
</dbReference>
<evidence type="ECO:0000256" key="3">
    <source>
        <dbReference type="ARBA" id="ARBA00022763"/>
    </source>
</evidence>
<dbReference type="PROSITE" id="PS00058">
    <property type="entry name" value="DNA_MISMATCH_REPAIR_1"/>
    <property type="match status" value="1"/>
</dbReference>
<dbReference type="EMBL" id="VFSU01000026">
    <property type="protein sequence ID" value="TPE60618.1"/>
    <property type="molecule type" value="Genomic_DNA"/>
</dbReference>
<accession>A0A501XIX2</accession>
<comment type="function">
    <text evidence="5">This protein is involved in the repair of mismatches in DNA. It is required for dam-dependent methyl-directed DNA mismatch repair. May act as a 'molecular matchmaker', a protein that promotes the formation of a stable complex between two or more DNA-binding proteins in an ATP-dependent manner without itself being part of a final effector complex.</text>
</comment>
<evidence type="ECO:0000256" key="5">
    <source>
        <dbReference type="HAMAP-Rule" id="MF_00149"/>
    </source>
</evidence>
<proteinExistence type="inferred from homology"/>
<gene>
    <name evidence="5 8" type="primary">mutL</name>
    <name evidence="8" type="ORF">FJQ54_10970</name>
</gene>
<dbReference type="NCBIfam" id="NF000953">
    <property type="entry name" value="PRK00095.2-4"/>
    <property type="match status" value="1"/>
</dbReference>
<dbReference type="SUPFAM" id="SSF54211">
    <property type="entry name" value="Ribosomal protein S5 domain 2-like"/>
    <property type="match status" value="1"/>
</dbReference>
<dbReference type="SUPFAM" id="SSF118116">
    <property type="entry name" value="DNA mismatch repair protein MutL"/>
    <property type="match status" value="1"/>
</dbReference>
<dbReference type="GO" id="GO:0016887">
    <property type="term" value="F:ATP hydrolysis activity"/>
    <property type="evidence" value="ECO:0007669"/>
    <property type="project" value="InterPro"/>
</dbReference>
<sequence length="604" mass="64159">MAAPIRRLPSHLVDRIAAGEVVERPASVVKELVENSLDAGASRIEVQVGGDGTQRLLVTDDGHGMTPDSMRLAIERHATSKLPGEDLLTIHSFGFRGEALPAIASVARFTLESRPPGTESGWRLQLDGGELLFDGPAGLAPGTRIAVEGLFARIPARAKFLKSPRTEISAIHDTLRRLAMAHPNTAFRLLHEGRRLLDVAAEAEPGVSGLARRVQALLADGADMVPVDFLRPDLQIGGLAGLPAASRATSEHQYLFVNGRPVKDRLLVGALRGAYAERLPAGRHAAAALFITLPTDEVDVNVHPAKTEVRFRDPARIRASLISAVRAALEAAGIRPVQAAGQALAAAFAAPVPNEEQFSLEAVATQRFLTDIGYPKQVSEASRDWVRPQGRSPETLASANLAQPWPVAESPPAYPLGLARGQVANAYIVAESADSLVLVDQHAAHERLVLEAMRGRAGGAPLAQPLLVPETVQLDDHAAAALEAAAPQLMELGLELERFGPETILVRALPAALGQPPLKPLLTDLADELAAGDGPAALTARLDHIAATIACHGSVRAGRALSLAEMNALLRQMEAVPASGTCNHGRPTFLRLTKSDLEKLFHRR</sequence>
<name>A0A501XIX2_9SPHN</name>
<dbReference type="CDD" id="cd00782">
    <property type="entry name" value="MutL_Trans"/>
    <property type="match status" value="1"/>
</dbReference>
<dbReference type="Gene3D" id="3.30.230.10">
    <property type="match status" value="1"/>
</dbReference>
<dbReference type="Pfam" id="PF13589">
    <property type="entry name" value="HATPase_c_3"/>
    <property type="match status" value="1"/>
</dbReference>
<dbReference type="Proteomes" id="UP000319897">
    <property type="component" value="Unassembled WGS sequence"/>
</dbReference>
<dbReference type="GO" id="GO:0140664">
    <property type="term" value="F:ATP-dependent DNA damage sensor activity"/>
    <property type="evidence" value="ECO:0007669"/>
    <property type="project" value="InterPro"/>
</dbReference>
<dbReference type="InterPro" id="IPR002099">
    <property type="entry name" value="MutL/Mlh/PMS"/>
</dbReference>
<dbReference type="NCBIfam" id="TIGR00585">
    <property type="entry name" value="mutl"/>
    <property type="match status" value="1"/>
</dbReference>
<dbReference type="PANTHER" id="PTHR10073">
    <property type="entry name" value="DNA MISMATCH REPAIR PROTEIN MLH, PMS, MUTL"/>
    <property type="match status" value="1"/>
</dbReference>
<reference evidence="8 9" key="1">
    <citation type="submission" date="2019-06" db="EMBL/GenBank/DDBJ databases">
        <authorList>
            <person name="Lee I."/>
            <person name="Jang G.I."/>
            <person name="Hwang C.Y."/>
        </authorList>
    </citation>
    <scope>NUCLEOTIDE SEQUENCE [LARGE SCALE GENOMIC DNA]</scope>
    <source>
        <strain evidence="8 9">PAMC 28131</strain>
    </source>
</reference>
<dbReference type="InterPro" id="IPR036890">
    <property type="entry name" value="HATPase_C_sf"/>
</dbReference>
<dbReference type="OrthoDB" id="9763467at2"/>
<keyword evidence="3 5" id="KW-0227">DNA damage</keyword>
<evidence type="ECO:0000256" key="4">
    <source>
        <dbReference type="ARBA" id="ARBA00023204"/>
    </source>
</evidence>
<evidence type="ECO:0000313" key="9">
    <source>
        <dbReference type="Proteomes" id="UP000319897"/>
    </source>
</evidence>
<dbReference type="InterPro" id="IPR042120">
    <property type="entry name" value="MutL_C_dimsub"/>
</dbReference>
<dbReference type="GO" id="GO:0030983">
    <property type="term" value="F:mismatched DNA binding"/>
    <property type="evidence" value="ECO:0007669"/>
    <property type="project" value="InterPro"/>
</dbReference>
<keyword evidence="9" id="KW-1185">Reference proteome</keyword>
<keyword evidence="8" id="KW-0255">Endonuclease</keyword>
<dbReference type="InterPro" id="IPR013507">
    <property type="entry name" value="DNA_mismatch_S5_2-like"/>
</dbReference>
<dbReference type="InterPro" id="IPR014790">
    <property type="entry name" value="MutL_C"/>
</dbReference>
<dbReference type="InterPro" id="IPR038973">
    <property type="entry name" value="MutL/Mlh/Pms-like"/>
</dbReference>
<dbReference type="Gene3D" id="3.30.1370.100">
    <property type="entry name" value="MutL, C-terminal domain, regulatory subdomain"/>
    <property type="match status" value="1"/>
</dbReference>
<dbReference type="GO" id="GO:0006298">
    <property type="term" value="P:mismatch repair"/>
    <property type="evidence" value="ECO:0007669"/>
    <property type="project" value="UniProtKB-UniRule"/>
</dbReference>
<dbReference type="InterPro" id="IPR020667">
    <property type="entry name" value="DNA_mismatch_repair_MutL"/>
</dbReference>
<keyword evidence="8" id="KW-0540">Nuclease</keyword>
<evidence type="ECO:0000259" key="6">
    <source>
        <dbReference type="SMART" id="SM00853"/>
    </source>
</evidence>
<dbReference type="InterPro" id="IPR014762">
    <property type="entry name" value="DNA_mismatch_repair_CS"/>
</dbReference>
<protein>
    <recommendedName>
        <fullName evidence="2 5">DNA mismatch repair protein MutL</fullName>
    </recommendedName>
</protein>
<evidence type="ECO:0000313" key="8">
    <source>
        <dbReference type="EMBL" id="TPE60618.1"/>
    </source>
</evidence>
<dbReference type="Gene3D" id="3.30.565.10">
    <property type="entry name" value="Histidine kinase-like ATPase, C-terminal domain"/>
    <property type="match status" value="1"/>
</dbReference>
<dbReference type="Pfam" id="PF01119">
    <property type="entry name" value="DNA_mis_repair"/>
    <property type="match status" value="1"/>
</dbReference>
<dbReference type="AlphaFoldDB" id="A0A501XIX2"/>
<comment type="similarity">
    <text evidence="1 5">Belongs to the DNA mismatch repair MutL/HexB family.</text>
</comment>
<dbReference type="GO" id="GO:0005524">
    <property type="term" value="F:ATP binding"/>
    <property type="evidence" value="ECO:0007669"/>
    <property type="project" value="InterPro"/>
</dbReference>
<dbReference type="InterPro" id="IPR020568">
    <property type="entry name" value="Ribosomal_Su5_D2-typ_SF"/>
</dbReference>
<dbReference type="InterPro" id="IPR042121">
    <property type="entry name" value="MutL_C_regsub"/>
</dbReference>
<keyword evidence="4 5" id="KW-0234">DNA repair</keyword>
<dbReference type="SUPFAM" id="SSF55874">
    <property type="entry name" value="ATPase domain of HSP90 chaperone/DNA topoisomerase II/histidine kinase"/>
    <property type="match status" value="1"/>
</dbReference>
<evidence type="ECO:0000256" key="1">
    <source>
        <dbReference type="ARBA" id="ARBA00006082"/>
    </source>
</evidence>
<feature type="domain" description="DNA mismatch repair protein S5" evidence="7">
    <location>
        <begin position="214"/>
        <end position="330"/>
    </location>
</feature>
<evidence type="ECO:0000259" key="7">
    <source>
        <dbReference type="SMART" id="SM01340"/>
    </source>
</evidence>
<organism evidence="8 9">
    <name type="scientific">Sandaracinobacter neustonicus</name>
    <dbReference type="NCBI Taxonomy" id="1715348"/>
    <lineage>
        <taxon>Bacteria</taxon>
        <taxon>Pseudomonadati</taxon>
        <taxon>Pseudomonadota</taxon>
        <taxon>Alphaproteobacteria</taxon>
        <taxon>Sphingomonadales</taxon>
        <taxon>Sphingosinicellaceae</taxon>
        <taxon>Sandaracinobacter</taxon>
    </lineage>
</organism>
<dbReference type="GO" id="GO:0004519">
    <property type="term" value="F:endonuclease activity"/>
    <property type="evidence" value="ECO:0007669"/>
    <property type="project" value="UniProtKB-KW"/>
</dbReference>
<dbReference type="PANTHER" id="PTHR10073:SF12">
    <property type="entry name" value="DNA MISMATCH REPAIR PROTEIN MLH1"/>
    <property type="match status" value="1"/>
</dbReference>
<dbReference type="InterPro" id="IPR014721">
    <property type="entry name" value="Ribsml_uS5_D2-typ_fold_subgr"/>
</dbReference>
<keyword evidence="8" id="KW-0378">Hydrolase</keyword>